<evidence type="ECO:0000256" key="1">
    <source>
        <dbReference type="SAM" id="MobiDB-lite"/>
    </source>
</evidence>
<dbReference type="Gene3D" id="3.30.420.10">
    <property type="entry name" value="Ribonuclease H-like superfamily/Ribonuclease H"/>
    <property type="match status" value="1"/>
</dbReference>
<proteinExistence type="predicted"/>
<feature type="domain" description="RNase H type-1" evidence="3">
    <location>
        <begin position="46"/>
        <end position="139"/>
    </location>
</feature>
<dbReference type="AlphaFoldDB" id="A0AA88DUG8"/>
<protein>
    <recommendedName>
        <fullName evidence="3">RNase H type-1 domain-containing protein</fullName>
    </recommendedName>
</protein>
<dbReference type="CDD" id="cd06222">
    <property type="entry name" value="RNase_H_like"/>
    <property type="match status" value="1"/>
</dbReference>
<dbReference type="InterPro" id="IPR044730">
    <property type="entry name" value="RNase_H-like_dom_plant"/>
</dbReference>
<gene>
    <name evidence="4" type="ORF">TIFTF001_031248</name>
</gene>
<evidence type="ECO:0000313" key="5">
    <source>
        <dbReference type="Proteomes" id="UP001187192"/>
    </source>
</evidence>
<keyword evidence="5" id="KW-1185">Reference proteome</keyword>
<dbReference type="GO" id="GO:0003676">
    <property type="term" value="F:nucleic acid binding"/>
    <property type="evidence" value="ECO:0007669"/>
    <property type="project" value="InterPro"/>
</dbReference>
<dbReference type="SUPFAM" id="SSF53098">
    <property type="entry name" value="Ribonuclease H-like"/>
    <property type="match status" value="1"/>
</dbReference>
<keyword evidence="2" id="KW-0732">Signal</keyword>
<evidence type="ECO:0000256" key="2">
    <source>
        <dbReference type="SAM" id="SignalP"/>
    </source>
</evidence>
<sequence length="215" mass="24521">MRLLLGLVEFWGNYLVCNGLDEMKCNRAKPYTVKWCPPTQGYVKINVDAAVNNDMEFIGIGVVARHEDGTVLATAARQMFGRCSPHLGECMAVREGVWLAQSIGFSKWMVETDALKMFRAVQNPIVNPIEANVINDIRDFCVGLGSDYWTAFLTHFLQLKYANSSPAPESVVVNSRHNEKRRGTRRRDLERESQQHSSTIMERSMKTRVEHRRKS</sequence>
<dbReference type="Pfam" id="PF13456">
    <property type="entry name" value="RVT_3"/>
    <property type="match status" value="1"/>
</dbReference>
<name>A0AA88DUG8_FICCA</name>
<organism evidence="4 5">
    <name type="scientific">Ficus carica</name>
    <name type="common">Common fig</name>
    <dbReference type="NCBI Taxonomy" id="3494"/>
    <lineage>
        <taxon>Eukaryota</taxon>
        <taxon>Viridiplantae</taxon>
        <taxon>Streptophyta</taxon>
        <taxon>Embryophyta</taxon>
        <taxon>Tracheophyta</taxon>
        <taxon>Spermatophyta</taxon>
        <taxon>Magnoliopsida</taxon>
        <taxon>eudicotyledons</taxon>
        <taxon>Gunneridae</taxon>
        <taxon>Pentapetalae</taxon>
        <taxon>rosids</taxon>
        <taxon>fabids</taxon>
        <taxon>Rosales</taxon>
        <taxon>Moraceae</taxon>
        <taxon>Ficeae</taxon>
        <taxon>Ficus</taxon>
    </lineage>
</organism>
<dbReference type="GO" id="GO:0004523">
    <property type="term" value="F:RNA-DNA hybrid ribonuclease activity"/>
    <property type="evidence" value="ECO:0007669"/>
    <property type="project" value="InterPro"/>
</dbReference>
<feature type="region of interest" description="Disordered" evidence="1">
    <location>
        <begin position="168"/>
        <end position="215"/>
    </location>
</feature>
<feature type="signal peptide" evidence="2">
    <location>
        <begin position="1"/>
        <end position="19"/>
    </location>
</feature>
<dbReference type="PANTHER" id="PTHR47074:SF48">
    <property type="entry name" value="POLYNUCLEOTIDYL TRANSFERASE, RIBONUCLEASE H-LIKE SUPERFAMILY PROTEIN"/>
    <property type="match status" value="1"/>
</dbReference>
<evidence type="ECO:0000313" key="4">
    <source>
        <dbReference type="EMBL" id="GMN62162.1"/>
    </source>
</evidence>
<feature type="chain" id="PRO_5041650618" description="RNase H type-1 domain-containing protein" evidence="2">
    <location>
        <begin position="20"/>
        <end position="215"/>
    </location>
</feature>
<dbReference type="InterPro" id="IPR052929">
    <property type="entry name" value="RNase_H-like_EbsB-rel"/>
</dbReference>
<dbReference type="PANTHER" id="PTHR47074">
    <property type="entry name" value="BNAC02G40300D PROTEIN"/>
    <property type="match status" value="1"/>
</dbReference>
<dbReference type="InterPro" id="IPR036397">
    <property type="entry name" value="RNaseH_sf"/>
</dbReference>
<comment type="caution">
    <text evidence="4">The sequence shown here is derived from an EMBL/GenBank/DDBJ whole genome shotgun (WGS) entry which is preliminary data.</text>
</comment>
<dbReference type="Proteomes" id="UP001187192">
    <property type="component" value="Unassembled WGS sequence"/>
</dbReference>
<dbReference type="InterPro" id="IPR012337">
    <property type="entry name" value="RNaseH-like_sf"/>
</dbReference>
<reference evidence="4" key="1">
    <citation type="submission" date="2023-07" db="EMBL/GenBank/DDBJ databases">
        <title>draft genome sequence of fig (Ficus carica).</title>
        <authorList>
            <person name="Takahashi T."/>
            <person name="Nishimura K."/>
        </authorList>
    </citation>
    <scope>NUCLEOTIDE SEQUENCE</scope>
</reference>
<accession>A0AA88DUG8</accession>
<dbReference type="InterPro" id="IPR002156">
    <property type="entry name" value="RNaseH_domain"/>
</dbReference>
<dbReference type="EMBL" id="BTGU01000124">
    <property type="protein sequence ID" value="GMN62162.1"/>
    <property type="molecule type" value="Genomic_DNA"/>
</dbReference>
<evidence type="ECO:0000259" key="3">
    <source>
        <dbReference type="Pfam" id="PF13456"/>
    </source>
</evidence>